<protein>
    <submittedName>
        <fullName evidence="2">RFX-type winged-helix domain-containing protein</fullName>
    </submittedName>
</protein>
<organism evidence="1 2">
    <name type="scientific">Panagrolaimus sp. ES5</name>
    <dbReference type="NCBI Taxonomy" id="591445"/>
    <lineage>
        <taxon>Eukaryota</taxon>
        <taxon>Metazoa</taxon>
        <taxon>Ecdysozoa</taxon>
        <taxon>Nematoda</taxon>
        <taxon>Chromadorea</taxon>
        <taxon>Rhabditida</taxon>
        <taxon>Tylenchina</taxon>
        <taxon>Panagrolaimomorpha</taxon>
        <taxon>Panagrolaimoidea</taxon>
        <taxon>Panagrolaimidae</taxon>
        <taxon>Panagrolaimus</taxon>
    </lineage>
</organism>
<dbReference type="WBParaSite" id="ES5_v2.g25439.t1">
    <property type="protein sequence ID" value="ES5_v2.g25439.t1"/>
    <property type="gene ID" value="ES5_v2.g25439"/>
</dbReference>
<sequence length="271" mass="29378">MSIDGDETNSLSHTARTSPATLIWLSENYEPCEGSSLPRCTLYTHYKRHCAECALDPVNPASFGKLIRSVFRGLKTRRLGTRGNSKYHYYGIRIKPNSQYINEVENDRHMIKHGRRSDVQQQQQSSSNGYATRAATAAAAANVHVGNNGNGNGSGGSQSSASPSSTILPVPTSGSSLNGHSTTFAPTTPNEAITTNGGFINSTATIMEHPKSPHHEISESFAAMMGQISVPSIEIPTFEDSEAFLISMDLEILHAKKFIDDYLAACTVCFY</sequence>
<evidence type="ECO:0000313" key="1">
    <source>
        <dbReference type="Proteomes" id="UP000887579"/>
    </source>
</evidence>
<evidence type="ECO:0000313" key="2">
    <source>
        <dbReference type="WBParaSite" id="ES5_v2.g25439.t1"/>
    </source>
</evidence>
<reference evidence="2" key="1">
    <citation type="submission" date="2022-11" db="UniProtKB">
        <authorList>
            <consortium name="WormBaseParasite"/>
        </authorList>
    </citation>
    <scope>IDENTIFICATION</scope>
</reference>
<proteinExistence type="predicted"/>
<accession>A0AC34G6P2</accession>
<name>A0AC34G6P2_9BILA</name>
<dbReference type="Proteomes" id="UP000887579">
    <property type="component" value="Unplaced"/>
</dbReference>